<gene>
    <name evidence="2" type="ORF">E2562_030647</name>
</gene>
<comment type="caution">
    <text evidence="2">The sequence shown here is derived from an EMBL/GenBank/DDBJ whole genome shotgun (WGS) entry which is preliminary data.</text>
</comment>
<name>A0A6G1DA75_9ORYZ</name>
<keyword evidence="3" id="KW-1185">Reference proteome</keyword>
<dbReference type="AlphaFoldDB" id="A0A6G1DA75"/>
<sequence>MANGGTSPACRGGTLPVWQRHRHRSDERCGPVGIGPWRATRPAHGGKPWNLPDSVCGETAFQKVDQKGRSVKRAVFSVWLGRGPVVRVGNCAAAAAVASGYSLPW</sequence>
<evidence type="ECO:0000256" key="1">
    <source>
        <dbReference type="SAM" id="MobiDB-lite"/>
    </source>
</evidence>
<evidence type="ECO:0000313" key="2">
    <source>
        <dbReference type="EMBL" id="KAF0909034.1"/>
    </source>
</evidence>
<accession>A0A6G1DA75</accession>
<proteinExistence type="predicted"/>
<dbReference type="EMBL" id="SPHZ02000007">
    <property type="protein sequence ID" value="KAF0909034.1"/>
    <property type="molecule type" value="Genomic_DNA"/>
</dbReference>
<organism evidence="2 3">
    <name type="scientific">Oryza meyeriana var. granulata</name>
    <dbReference type="NCBI Taxonomy" id="110450"/>
    <lineage>
        <taxon>Eukaryota</taxon>
        <taxon>Viridiplantae</taxon>
        <taxon>Streptophyta</taxon>
        <taxon>Embryophyta</taxon>
        <taxon>Tracheophyta</taxon>
        <taxon>Spermatophyta</taxon>
        <taxon>Magnoliopsida</taxon>
        <taxon>Liliopsida</taxon>
        <taxon>Poales</taxon>
        <taxon>Poaceae</taxon>
        <taxon>BOP clade</taxon>
        <taxon>Oryzoideae</taxon>
        <taxon>Oryzeae</taxon>
        <taxon>Oryzinae</taxon>
        <taxon>Oryza</taxon>
        <taxon>Oryza meyeriana</taxon>
    </lineage>
</organism>
<evidence type="ECO:0000313" key="3">
    <source>
        <dbReference type="Proteomes" id="UP000479710"/>
    </source>
</evidence>
<feature type="region of interest" description="Disordered" evidence="1">
    <location>
        <begin position="21"/>
        <end position="50"/>
    </location>
</feature>
<reference evidence="2 3" key="1">
    <citation type="submission" date="2019-11" db="EMBL/GenBank/DDBJ databases">
        <title>Whole genome sequence of Oryza granulata.</title>
        <authorList>
            <person name="Li W."/>
        </authorList>
    </citation>
    <scope>NUCLEOTIDE SEQUENCE [LARGE SCALE GENOMIC DNA]</scope>
    <source>
        <strain evidence="3">cv. Menghai</strain>
        <tissue evidence="2">Leaf</tissue>
    </source>
</reference>
<dbReference type="Proteomes" id="UP000479710">
    <property type="component" value="Unassembled WGS sequence"/>
</dbReference>
<protein>
    <submittedName>
        <fullName evidence="2">Uncharacterized protein</fullName>
    </submittedName>
</protein>